<accession>A0A2N8RFW9</accession>
<evidence type="ECO:0000313" key="2">
    <source>
        <dbReference type="Proteomes" id="UP000236003"/>
    </source>
</evidence>
<dbReference type="InterPro" id="IPR011990">
    <property type="entry name" value="TPR-like_helical_dom_sf"/>
</dbReference>
<dbReference type="Gene3D" id="3.40.50.150">
    <property type="entry name" value="Vaccinia Virus protein VP39"/>
    <property type="match status" value="1"/>
</dbReference>
<dbReference type="AlphaFoldDB" id="A0A2N8RFW9"/>
<keyword evidence="1" id="KW-0808">Transferase</keyword>
<dbReference type="GO" id="GO:0032259">
    <property type="term" value="P:methylation"/>
    <property type="evidence" value="ECO:0007669"/>
    <property type="project" value="UniProtKB-KW"/>
</dbReference>
<reference evidence="1 2" key="1">
    <citation type="submission" date="2018-01" db="EMBL/GenBank/DDBJ databases">
        <title>Denitrification phenotypes of diverse strains of Pseudomonas stutzeri.</title>
        <authorList>
            <person name="Milligan D.A."/>
            <person name="Bergaust L."/>
            <person name="Bakken L.R."/>
            <person name="Frostegard A."/>
        </authorList>
    </citation>
    <scope>NUCLEOTIDE SEQUENCE [LARGE SCALE GENOMIC DNA]</scope>
    <source>
        <strain evidence="1 2">CCUG 44592</strain>
    </source>
</reference>
<dbReference type="SUPFAM" id="SSF53335">
    <property type="entry name" value="S-adenosyl-L-methionine-dependent methyltransferases"/>
    <property type="match status" value="1"/>
</dbReference>
<dbReference type="InterPro" id="IPR029063">
    <property type="entry name" value="SAM-dependent_MTases_sf"/>
</dbReference>
<keyword evidence="1" id="KW-0489">Methyltransferase</keyword>
<sequence>MVGNMFRTLTRWLRGKPTPAPIESKEPALAQAGELASASEENHSHPVAYDENLLERSRTQWQFGDWASLAKLGRSTLQHHPDRAKLAMLAAAGHQQLGNLPAVRQFTQLALEWGCGKKLASQLLIAGVHNTLGRAAGLDHGQERALQHFERAISVAMPGADQRLLARARAGEELAQLGLPAPLEVLPTGRAGSTRMQMPALGGAMQAVAEQLQKQNAELSQQLSKQGDDLIKVRKDLESAVKKEILNATQQLEAYLGVQSFLNHGERIPGMHGWPISPDFALYLIELIDSNDYDLIIEFGSGTSTIVMAKALARIAPRRQQKPKPLQVAFEHLEQYHAQTQANLQQAGLADAVQLVLAPLEPYTAQNGKTYPYYSCHAALADLASQLTVEQPKVLVMVDGPPASTGKHARYPAVPAVLAHFQHARLDILLDDYFRDDEKEVAALWKKDFEIADHNATSEIMKLEKEAFFISSQNINTNL</sequence>
<protein>
    <submittedName>
        <fullName evidence="1">Methyltransferase FkbM</fullName>
    </submittedName>
</protein>
<organism evidence="1 2">
    <name type="scientific">Stutzerimonas stutzeri</name>
    <name type="common">Pseudomonas stutzeri</name>
    <dbReference type="NCBI Taxonomy" id="316"/>
    <lineage>
        <taxon>Bacteria</taxon>
        <taxon>Pseudomonadati</taxon>
        <taxon>Pseudomonadota</taxon>
        <taxon>Gammaproteobacteria</taxon>
        <taxon>Pseudomonadales</taxon>
        <taxon>Pseudomonadaceae</taxon>
        <taxon>Stutzerimonas</taxon>
    </lineage>
</organism>
<dbReference type="Gene3D" id="1.25.40.10">
    <property type="entry name" value="Tetratricopeptide repeat domain"/>
    <property type="match status" value="1"/>
</dbReference>
<name>A0A2N8RFW9_STUST</name>
<dbReference type="Proteomes" id="UP000236003">
    <property type="component" value="Unassembled WGS sequence"/>
</dbReference>
<dbReference type="EMBL" id="POUM01000006">
    <property type="protein sequence ID" value="PNF59971.1"/>
    <property type="molecule type" value="Genomic_DNA"/>
</dbReference>
<gene>
    <name evidence="1" type="ORF">CXK99_09125</name>
</gene>
<proteinExistence type="predicted"/>
<comment type="caution">
    <text evidence="1">The sequence shown here is derived from an EMBL/GenBank/DDBJ whole genome shotgun (WGS) entry which is preliminary data.</text>
</comment>
<evidence type="ECO:0000313" key="1">
    <source>
        <dbReference type="EMBL" id="PNF59971.1"/>
    </source>
</evidence>
<dbReference type="GO" id="GO:0008168">
    <property type="term" value="F:methyltransferase activity"/>
    <property type="evidence" value="ECO:0007669"/>
    <property type="project" value="UniProtKB-KW"/>
</dbReference>